<reference evidence="3 4" key="1">
    <citation type="journal article" date="2016" name="Nat. Commun.">
        <title>Ectomycorrhizal ecology is imprinted in the genome of the dominant symbiotic fungus Cenococcum geophilum.</title>
        <authorList>
            <consortium name="DOE Joint Genome Institute"/>
            <person name="Peter M."/>
            <person name="Kohler A."/>
            <person name="Ohm R.A."/>
            <person name="Kuo A."/>
            <person name="Krutzmann J."/>
            <person name="Morin E."/>
            <person name="Arend M."/>
            <person name="Barry K.W."/>
            <person name="Binder M."/>
            <person name="Choi C."/>
            <person name="Clum A."/>
            <person name="Copeland A."/>
            <person name="Grisel N."/>
            <person name="Haridas S."/>
            <person name="Kipfer T."/>
            <person name="LaButti K."/>
            <person name="Lindquist E."/>
            <person name="Lipzen A."/>
            <person name="Maire R."/>
            <person name="Meier B."/>
            <person name="Mihaltcheva S."/>
            <person name="Molinier V."/>
            <person name="Murat C."/>
            <person name="Poggeler S."/>
            <person name="Quandt C.A."/>
            <person name="Sperisen C."/>
            <person name="Tritt A."/>
            <person name="Tisserant E."/>
            <person name="Crous P.W."/>
            <person name="Henrissat B."/>
            <person name="Nehls U."/>
            <person name="Egli S."/>
            <person name="Spatafora J.W."/>
            <person name="Grigoriev I.V."/>
            <person name="Martin F.M."/>
        </authorList>
    </citation>
    <scope>NUCLEOTIDE SEQUENCE [LARGE SCALE GENOMIC DNA]</scope>
    <source>
        <strain evidence="3 4">CBS 459.81</strain>
    </source>
</reference>
<feature type="transmembrane region" description="Helical" evidence="2">
    <location>
        <begin position="52"/>
        <end position="73"/>
    </location>
</feature>
<feature type="transmembrane region" description="Helical" evidence="2">
    <location>
        <begin position="133"/>
        <end position="156"/>
    </location>
</feature>
<name>A0A8E2JDM3_9PEZI</name>
<dbReference type="Proteomes" id="UP000250266">
    <property type="component" value="Unassembled WGS sequence"/>
</dbReference>
<keyword evidence="4" id="KW-1185">Reference proteome</keyword>
<organism evidence="3 4">
    <name type="scientific">Lepidopterella palustris CBS 459.81</name>
    <dbReference type="NCBI Taxonomy" id="1314670"/>
    <lineage>
        <taxon>Eukaryota</taxon>
        <taxon>Fungi</taxon>
        <taxon>Dikarya</taxon>
        <taxon>Ascomycota</taxon>
        <taxon>Pezizomycotina</taxon>
        <taxon>Dothideomycetes</taxon>
        <taxon>Pleosporomycetidae</taxon>
        <taxon>Mytilinidiales</taxon>
        <taxon>Argynnaceae</taxon>
        <taxon>Lepidopterella</taxon>
    </lineage>
</organism>
<protein>
    <recommendedName>
        <fullName evidence="5">MARVEL domain-containing protein</fullName>
    </recommendedName>
</protein>
<keyword evidence="2" id="KW-0812">Transmembrane</keyword>
<keyword evidence="2" id="KW-1133">Transmembrane helix</keyword>
<evidence type="ECO:0000256" key="1">
    <source>
        <dbReference type="SAM" id="MobiDB-lite"/>
    </source>
</evidence>
<feature type="transmembrane region" description="Helical" evidence="2">
    <location>
        <begin position="85"/>
        <end position="105"/>
    </location>
</feature>
<dbReference type="AlphaFoldDB" id="A0A8E2JDM3"/>
<dbReference type="OrthoDB" id="5344006at2759"/>
<dbReference type="EMBL" id="KV745043">
    <property type="protein sequence ID" value="OCK78740.1"/>
    <property type="molecule type" value="Genomic_DNA"/>
</dbReference>
<evidence type="ECO:0008006" key="5">
    <source>
        <dbReference type="Google" id="ProtNLM"/>
    </source>
</evidence>
<evidence type="ECO:0000313" key="4">
    <source>
        <dbReference type="Proteomes" id="UP000250266"/>
    </source>
</evidence>
<gene>
    <name evidence="3" type="ORF">K432DRAFT_356280</name>
</gene>
<keyword evidence="2" id="KW-0472">Membrane</keyword>
<proteinExistence type="predicted"/>
<sequence>MARKERVKPTHYPFLPFHLLRSAQLVSSLIVASIMFYFLWHLAHDHYRLPWTFILLLAVSLLTILSLSTTIVLHCCCGLNPRLNVVLNGCLLLVWAVGFALLAWWSSGTLSHVCNKANWEDETGIMVCRIYKALFAFALLGFVSTLAAAILDVYVFRRATSRGKYNQMQNIDEKQAFDAPDSVLGLDPPPPHQLGKPYSSQPVTRTQETGYAVPEEQFTYDTGYHGAHDSRGL</sequence>
<evidence type="ECO:0000256" key="2">
    <source>
        <dbReference type="SAM" id="Phobius"/>
    </source>
</evidence>
<feature type="compositionally biased region" description="Polar residues" evidence="1">
    <location>
        <begin position="198"/>
        <end position="207"/>
    </location>
</feature>
<accession>A0A8E2JDM3</accession>
<feature type="transmembrane region" description="Helical" evidence="2">
    <location>
        <begin position="20"/>
        <end position="40"/>
    </location>
</feature>
<feature type="region of interest" description="Disordered" evidence="1">
    <location>
        <begin position="188"/>
        <end position="207"/>
    </location>
</feature>
<evidence type="ECO:0000313" key="3">
    <source>
        <dbReference type="EMBL" id="OCK78740.1"/>
    </source>
</evidence>